<proteinExistence type="predicted"/>
<organism evidence="1 2">
    <name type="scientific">Clostridium tanneri</name>
    <dbReference type="NCBI Taxonomy" id="3037988"/>
    <lineage>
        <taxon>Bacteria</taxon>
        <taxon>Bacillati</taxon>
        <taxon>Bacillota</taxon>
        <taxon>Clostridia</taxon>
        <taxon>Eubacteriales</taxon>
        <taxon>Clostridiaceae</taxon>
        <taxon>Clostridium</taxon>
    </lineage>
</organism>
<dbReference type="RefSeq" id="WP_318798803.1">
    <property type="nucleotide sequence ID" value="NZ_JARUJP010000021.1"/>
</dbReference>
<dbReference type="Proteomes" id="UP001281656">
    <property type="component" value="Unassembled WGS sequence"/>
</dbReference>
<accession>A0ABU4JX02</accession>
<reference evidence="1 2" key="1">
    <citation type="submission" date="2023-04" db="EMBL/GenBank/DDBJ databases">
        <title>Clostridium tannerae sp. nov., isolated from the fecal material of an alpaca.</title>
        <authorList>
            <person name="Miller S."/>
            <person name="Hendry M."/>
            <person name="King J."/>
            <person name="Sankaranarayanan K."/>
            <person name="Lawson P.A."/>
        </authorList>
    </citation>
    <scope>NUCLEOTIDE SEQUENCE [LARGE SCALE GENOMIC DNA]</scope>
    <source>
        <strain evidence="1 2">A1-XYC3</strain>
    </source>
</reference>
<name>A0ABU4JX02_9CLOT</name>
<gene>
    <name evidence="1" type="ORF">P8V03_15105</name>
</gene>
<keyword evidence="2" id="KW-1185">Reference proteome</keyword>
<evidence type="ECO:0000313" key="2">
    <source>
        <dbReference type="Proteomes" id="UP001281656"/>
    </source>
</evidence>
<dbReference type="EMBL" id="JARUJP010000021">
    <property type="protein sequence ID" value="MDW8802476.1"/>
    <property type="molecule type" value="Genomic_DNA"/>
</dbReference>
<comment type="caution">
    <text evidence="1">The sequence shown here is derived from an EMBL/GenBank/DDBJ whole genome shotgun (WGS) entry which is preliminary data.</text>
</comment>
<protein>
    <submittedName>
        <fullName evidence="1">Uncharacterized protein</fullName>
    </submittedName>
</protein>
<sequence length="136" mass="16284">MSGHYNQDYTKEEVEVILQKIKDCVNDNCYIISQNENRKENIQLINEYRLSTKKQKDILLGIEVIDFCHSLSNTNNGFEHEILYVFCPQRTLFNAFGEEEFVDIYTKFNIIEYGDKKRVITISFHKRKRPISYLFR</sequence>
<evidence type="ECO:0000313" key="1">
    <source>
        <dbReference type="EMBL" id="MDW8802476.1"/>
    </source>
</evidence>